<keyword evidence="3" id="KW-1185">Reference proteome</keyword>
<comment type="caution">
    <text evidence="2">The sequence shown here is derived from an EMBL/GenBank/DDBJ whole genome shotgun (WGS) entry which is preliminary data.</text>
</comment>
<sequence length="126" mass="13381">MDGSPELKVPPTQLAAALFLGYNSPIMRDLPPIASLRCRLALDDVIGGGVGVAPDSSSPLFRIDLGAALVIVPLALLPLCEVLVLVIFCFNSWCCRRSAMPKDVSKDDPGLPFPGEYGPEGFAVRN</sequence>
<dbReference type="Proteomes" id="UP001215280">
    <property type="component" value="Unassembled WGS sequence"/>
</dbReference>
<evidence type="ECO:0000313" key="3">
    <source>
        <dbReference type="Proteomes" id="UP001215280"/>
    </source>
</evidence>
<evidence type="ECO:0000313" key="2">
    <source>
        <dbReference type="EMBL" id="KAJ7736983.1"/>
    </source>
</evidence>
<organism evidence="2 3">
    <name type="scientific">Mycena maculata</name>
    <dbReference type="NCBI Taxonomy" id="230809"/>
    <lineage>
        <taxon>Eukaryota</taxon>
        <taxon>Fungi</taxon>
        <taxon>Dikarya</taxon>
        <taxon>Basidiomycota</taxon>
        <taxon>Agaricomycotina</taxon>
        <taxon>Agaricomycetes</taxon>
        <taxon>Agaricomycetidae</taxon>
        <taxon>Agaricales</taxon>
        <taxon>Marasmiineae</taxon>
        <taxon>Mycenaceae</taxon>
        <taxon>Mycena</taxon>
    </lineage>
</organism>
<name>A0AAD7I7T2_9AGAR</name>
<protein>
    <submittedName>
        <fullName evidence="2">Uncharacterized protein</fullName>
    </submittedName>
</protein>
<keyword evidence="1" id="KW-0812">Transmembrane</keyword>
<gene>
    <name evidence="2" type="ORF">DFH07DRAFT_966673</name>
</gene>
<feature type="transmembrane region" description="Helical" evidence="1">
    <location>
        <begin position="65"/>
        <end position="90"/>
    </location>
</feature>
<dbReference type="AlphaFoldDB" id="A0AAD7I7T2"/>
<reference evidence="2" key="1">
    <citation type="submission" date="2023-03" db="EMBL/GenBank/DDBJ databases">
        <title>Massive genome expansion in bonnet fungi (Mycena s.s.) driven by repeated elements and novel gene families across ecological guilds.</title>
        <authorList>
            <consortium name="Lawrence Berkeley National Laboratory"/>
            <person name="Harder C.B."/>
            <person name="Miyauchi S."/>
            <person name="Viragh M."/>
            <person name="Kuo A."/>
            <person name="Thoen E."/>
            <person name="Andreopoulos B."/>
            <person name="Lu D."/>
            <person name="Skrede I."/>
            <person name="Drula E."/>
            <person name="Henrissat B."/>
            <person name="Morin E."/>
            <person name="Kohler A."/>
            <person name="Barry K."/>
            <person name="LaButti K."/>
            <person name="Morin E."/>
            <person name="Salamov A."/>
            <person name="Lipzen A."/>
            <person name="Mereny Z."/>
            <person name="Hegedus B."/>
            <person name="Baldrian P."/>
            <person name="Stursova M."/>
            <person name="Weitz H."/>
            <person name="Taylor A."/>
            <person name="Grigoriev I.V."/>
            <person name="Nagy L.G."/>
            <person name="Martin F."/>
            <person name="Kauserud H."/>
        </authorList>
    </citation>
    <scope>NUCLEOTIDE SEQUENCE</scope>
    <source>
        <strain evidence="2">CBHHK188m</strain>
    </source>
</reference>
<evidence type="ECO:0000256" key="1">
    <source>
        <dbReference type="SAM" id="Phobius"/>
    </source>
</evidence>
<dbReference type="EMBL" id="JARJLG010000146">
    <property type="protein sequence ID" value="KAJ7736983.1"/>
    <property type="molecule type" value="Genomic_DNA"/>
</dbReference>
<proteinExistence type="predicted"/>
<accession>A0AAD7I7T2</accession>
<keyword evidence="1" id="KW-1133">Transmembrane helix</keyword>
<keyword evidence="1" id="KW-0472">Membrane</keyword>